<evidence type="ECO:0008006" key="4">
    <source>
        <dbReference type="Google" id="ProtNLM"/>
    </source>
</evidence>
<dbReference type="RefSeq" id="WP_252818412.1">
    <property type="nucleotide sequence ID" value="NZ_JAMXQS010000004.1"/>
</dbReference>
<proteinExistence type="predicted"/>
<keyword evidence="1" id="KW-0472">Membrane</keyword>
<gene>
    <name evidence="2" type="ORF">NGM99_09900</name>
</gene>
<reference evidence="2 3" key="1">
    <citation type="submission" date="2022-06" db="EMBL/GenBank/DDBJ databases">
        <title>Mesorhizobium sp. strain RP14 Genome sequencing and assembly.</title>
        <authorList>
            <person name="Kim I."/>
        </authorList>
    </citation>
    <scope>NUCLEOTIDE SEQUENCE [LARGE SCALE GENOMIC DNA]</scope>
    <source>
        <strain evidence="3">RP14(2022)</strain>
    </source>
</reference>
<comment type="caution">
    <text evidence="2">The sequence shown here is derived from an EMBL/GenBank/DDBJ whole genome shotgun (WGS) entry which is preliminary data.</text>
</comment>
<keyword evidence="1" id="KW-1133">Transmembrane helix</keyword>
<feature type="transmembrane region" description="Helical" evidence="1">
    <location>
        <begin position="106"/>
        <end position="125"/>
    </location>
</feature>
<name>A0ABT1C5J4_9HYPH</name>
<keyword evidence="1" id="KW-0812">Transmembrane</keyword>
<feature type="transmembrane region" description="Helical" evidence="1">
    <location>
        <begin position="79"/>
        <end position="99"/>
    </location>
</feature>
<keyword evidence="3" id="KW-1185">Reference proteome</keyword>
<feature type="transmembrane region" description="Helical" evidence="1">
    <location>
        <begin position="137"/>
        <end position="163"/>
    </location>
</feature>
<feature type="transmembrane region" description="Helical" evidence="1">
    <location>
        <begin position="219"/>
        <end position="239"/>
    </location>
</feature>
<evidence type="ECO:0000313" key="2">
    <source>
        <dbReference type="EMBL" id="MCO6050104.1"/>
    </source>
</evidence>
<feature type="transmembrane region" description="Helical" evidence="1">
    <location>
        <begin position="41"/>
        <end position="59"/>
    </location>
</feature>
<accession>A0ABT1C5J4</accession>
<feature type="transmembrane region" description="Helical" evidence="1">
    <location>
        <begin position="175"/>
        <end position="199"/>
    </location>
</feature>
<organism evidence="2 3">
    <name type="scientific">Mesorhizobium liriopis</name>
    <dbReference type="NCBI Taxonomy" id="2953882"/>
    <lineage>
        <taxon>Bacteria</taxon>
        <taxon>Pseudomonadati</taxon>
        <taxon>Pseudomonadota</taxon>
        <taxon>Alphaproteobacteria</taxon>
        <taxon>Hyphomicrobiales</taxon>
        <taxon>Phyllobacteriaceae</taxon>
        <taxon>Mesorhizobium</taxon>
    </lineage>
</organism>
<evidence type="ECO:0000256" key="1">
    <source>
        <dbReference type="SAM" id="Phobius"/>
    </source>
</evidence>
<evidence type="ECO:0000313" key="3">
    <source>
        <dbReference type="Proteomes" id="UP001205906"/>
    </source>
</evidence>
<dbReference type="EMBL" id="JAMXQS010000004">
    <property type="protein sequence ID" value="MCO6050104.1"/>
    <property type="molecule type" value="Genomic_DNA"/>
</dbReference>
<sequence>MNQSAMNPVSPSIDKVQPVLDSGPAPASAPAPESRALLRRLATIAWASILVGIALQSLLLVTKFVGGLVPSSAQVLVDFAQGVTWSFFVCAGIGIGTAIGKAREAIGGLIGMISAPLALGLARGVQKAVAGAVSAPAQTVLVSLTVVGAVRAIEYGILGWLLARLAARSENRARRYLGSGASVGIPFGAAMTGVTWLMAQQAGKPVAAPALVSTAMNEMFFPIACSFVVYLAAHIGRLVTAVQEPAKA</sequence>
<dbReference type="Proteomes" id="UP001205906">
    <property type="component" value="Unassembled WGS sequence"/>
</dbReference>
<protein>
    <recommendedName>
        <fullName evidence="4">ECF transporter S component</fullName>
    </recommendedName>
</protein>